<dbReference type="CDD" id="cd16352">
    <property type="entry name" value="CheD"/>
    <property type="match status" value="1"/>
</dbReference>
<dbReference type="PANTHER" id="PTHR35147:SF1">
    <property type="entry name" value="CHEMORECEPTOR GLUTAMINE DEAMIDASE CHED-RELATED"/>
    <property type="match status" value="1"/>
</dbReference>
<organism evidence="4 5">
    <name type="scientific">Anaerobaca lacustris</name>
    <dbReference type="NCBI Taxonomy" id="3044600"/>
    <lineage>
        <taxon>Bacteria</taxon>
        <taxon>Pseudomonadati</taxon>
        <taxon>Planctomycetota</taxon>
        <taxon>Phycisphaerae</taxon>
        <taxon>Sedimentisphaerales</taxon>
        <taxon>Anaerobacaceae</taxon>
        <taxon>Anaerobaca</taxon>
    </lineage>
</organism>
<dbReference type="GO" id="GO:0006935">
    <property type="term" value="P:chemotaxis"/>
    <property type="evidence" value="ECO:0007669"/>
    <property type="project" value="UniProtKB-UniRule"/>
</dbReference>
<sequence length="162" mass="17663">MVKTRIVIDISDAKVSSDPSDVLVTYSLGSCIGVCLYDPVTHIGGMLHYQLPSSKMDEERARNKPLMFADTGMTLLLNKLLSMGANKKRMHVRLAGGAAMATGPQGFDIGKRNYLAIRKILWSNGMFINAEDVGGSAARNLYMDMADGTVTVRSSGLEKYLR</sequence>
<evidence type="ECO:0000313" key="4">
    <source>
        <dbReference type="EMBL" id="MDI6450352.1"/>
    </source>
</evidence>
<keyword evidence="1 3" id="KW-0145">Chemotaxis</keyword>
<comment type="similarity">
    <text evidence="3">Belongs to the CheD family.</text>
</comment>
<dbReference type="RefSeq" id="WP_349245762.1">
    <property type="nucleotide sequence ID" value="NZ_JASCXX010000019.1"/>
</dbReference>
<evidence type="ECO:0000256" key="3">
    <source>
        <dbReference type="HAMAP-Rule" id="MF_01440"/>
    </source>
</evidence>
<accession>A0AAW6TXI2</accession>
<comment type="catalytic activity">
    <reaction evidence="3">
        <text>L-glutaminyl-[protein] + H2O = L-glutamyl-[protein] + NH4(+)</text>
        <dbReference type="Rhea" id="RHEA:16441"/>
        <dbReference type="Rhea" id="RHEA-COMP:10207"/>
        <dbReference type="Rhea" id="RHEA-COMP:10208"/>
        <dbReference type="ChEBI" id="CHEBI:15377"/>
        <dbReference type="ChEBI" id="CHEBI:28938"/>
        <dbReference type="ChEBI" id="CHEBI:29973"/>
        <dbReference type="ChEBI" id="CHEBI:30011"/>
        <dbReference type="EC" id="3.5.1.44"/>
    </reaction>
</comment>
<dbReference type="SUPFAM" id="SSF64438">
    <property type="entry name" value="CNF1/YfiH-like putative cysteine hydrolases"/>
    <property type="match status" value="1"/>
</dbReference>
<proteinExistence type="inferred from homology"/>
<evidence type="ECO:0000313" key="5">
    <source>
        <dbReference type="Proteomes" id="UP001431776"/>
    </source>
</evidence>
<dbReference type="GO" id="GO:0050568">
    <property type="term" value="F:protein-glutamine glutaminase activity"/>
    <property type="evidence" value="ECO:0007669"/>
    <property type="project" value="UniProtKB-UniRule"/>
</dbReference>
<dbReference type="InterPro" id="IPR011324">
    <property type="entry name" value="Cytotoxic_necrot_fac-like_cat"/>
</dbReference>
<dbReference type="EC" id="3.5.1.44" evidence="3"/>
<gene>
    <name evidence="3" type="primary">cheD</name>
    <name evidence="4" type="ORF">QJ522_14925</name>
</gene>
<reference evidence="4" key="1">
    <citation type="submission" date="2023-05" db="EMBL/GenBank/DDBJ databases">
        <title>Anaerotaeda fermentans gen. nov., sp. nov., a novel anaerobic planctomycete of the new family within the order Sedimentisphaerales isolated from Taman Peninsula, Russia.</title>
        <authorList>
            <person name="Khomyakova M.A."/>
            <person name="Merkel A.Y."/>
            <person name="Slobodkin A.I."/>
        </authorList>
    </citation>
    <scope>NUCLEOTIDE SEQUENCE</scope>
    <source>
        <strain evidence="4">M17dextr</strain>
    </source>
</reference>
<dbReference type="Gene3D" id="3.30.1330.200">
    <property type="match status" value="1"/>
</dbReference>
<dbReference type="Proteomes" id="UP001431776">
    <property type="component" value="Unassembled WGS sequence"/>
</dbReference>
<keyword evidence="2 3" id="KW-0378">Hydrolase</keyword>
<dbReference type="Pfam" id="PF03975">
    <property type="entry name" value="CheD"/>
    <property type="match status" value="1"/>
</dbReference>
<comment type="function">
    <text evidence="3">Probably deamidates glutamine residues to glutamate on methyl-accepting chemotaxis receptors (MCPs), playing an important role in chemotaxis.</text>
</comment>
<evidence type="ECO:0000256" key="2">
    <source>
        <dbReference type="ARBA" id="ARBA00022801"/>
    </source>
</evidence>
<dbReference type="InterPro" id="IPR005659">
    <property type="entry name" value="Chemorcpt_Glu_NH3ase_CheD"/>
</dbReference>
<name>A0AAW6TXI2_9BACT</name>
<evidence type="ECO:0000256" key="1">
    <source>
        <dbReference type="ARBA" id="ARBA00022500"/>
    </source>
</evidence>
<dbReference type="PANTHER" id="PTHR35147">
    <property type="entry name" value="CHEMORECEPTOR GLUTAMINE DEAMIDASE CHED-RELATED"/>
    <property type="match status" value="1"/>
</dbReference>
<dbReference type="InterPro" id="IPR038592">
    <property type="entry name" value="CheD-like_sf"/>
</dbReference>
<dbReference type="EMBL" id="JASCXX010000019">
    <property type="protein sequence ID" value="MDI6450352.1"/>
    <property type="molecule type" value="Genomic_DNA"/>
</dbReference>
<comment type="caution">
    <text evidence="4">The sequence shown here is derived from an EMBL/GenBank/DDBJ whole genome shotgun (WGS) entry which is preliminary data.</text>
</comment>
<dbReference type="HAMAP" id="MF_01440">
    <property type="entry name" value="CheD"/>
    <property type="match status" value="1"/>
</dbReference>
<keyword evidence="5" id="KW-1185">Reference proteome</keyword>
<protein>
    <recommendedName>
        <fullName evidence="3">Probable chemoreceptor glutamine deamidase CheD</fullName>
        <ecNumber evidence="3">3.5.1.44</ecNumber>
    </recommendedName>
</protein>
<dbReference type="AlphaFoldDB" id="A0AAW6TXI2"/>